<feature type="region of interest" description="Disordered" evidence="1">
    <location>
        <begin position="22"/>
        <end position="73"/>
    </location>
</feature>
<protein>
    <submittedName>
        <fullName evidence="2">Uncharacterized protein</fullName>
    </submittedName>
</protein>
<evidence type="ECO:0000313" key="2">
    <source>
        <dbReference type="EMBL" id="SDX68411.1"/>
    </source>
</evidence>
<organism evidence="2 3">
    <name type="scientific">Albimonas donghaensis</name>
    <dbReference type="NCBI Taxonomy" id="356660"/>
    <lineage>
        <taxon>Bacteria</taxon>
        <taxon>Pseudomonadati</taxon>
        <taxon>Pseudomonadota</taxon>
        <taxon>Alphaproteobacteria</taxon>
        <taxon>Rhodobacterales</taxon>
        <taxon>Paracoccaceae</taxon>
        <taxon>Albimonas</taxon>
    </lineage>
</organism>
<sequence length="73" mass="8476">MNGRRPETLTAGALRRLPELLLDRAEQRRDPGFDHRPKPSTAERNASAKASPQTRPLSKRPHEERFRSDFVLW</sequence>
<feature type="compositionally biased region" description="Basic and acidic residues" evidence="1">
    <location>
        <begin position="22"/>
        <end position="37"/>
    </location>
</feature>
<evidence type="ECO:0000256" key="1">
    <source>
        <dbReference type="SAM" id="MobiDB-lite"/>
    </source>
</evidence>
<dbReference type="EMBL" id="FNMZ01000008">
    <property type="protein sequence ID" value="SDX68411.1"/>
    <property type="molecule type" value="Genomic_DNA"/>
</dbReference>
<proteinExistence type="predicted"/>
<dbReference type="Proteomes" id="UP000199118">
    <property type="component" value="Unassembled WGS sequence"/>
</dbReference>
<feature type="compositionally biased region" description="Basic and acidic residues" evidence="1">
    <location>
        <begin position="60"/>
        <end position="73"/>
    </location>
</feature>
<gene>
    <name evidence="2" type="ORF">SAMN05444336_10897</name>
</gene>
<evidence type="ECO:0000313" key="3">
    <source>
        <dbReference type="Proteomes" id="UP000199118"/>
    </source>
</evidence>
<feature type="compositionally biased region" description="Polar residues" evidence="1">
    <location>
        <begin position="42"/>
        <end position="56"/>
    </location>
</feature>
<name>A0A1H3DPW4_9RHOB</name>
<accession>A0A1H3DPW4</accession>
<dbReference type="AlphaFoldDB" id="A0A1H3DPW4"/>
<keyword evidence="3" id="KW-1185">Reference proteome</keyword>
<reference evidence="2 3" key="1">
    <citation type="submission" date="2016-10" db="EMBL/GenBank/DDBJ databases">
        <authorList>
            <person name="de Groot N.N."/>
        </authorList>
    </citation>
    <scope>NUCLEOTIDE SEQUENCE [LARGE SCALE GENOMIC DNA]</scope>
    <source>
        <strain evidence="2 3">DSM 17890</strain>
    </source>
</reference>